<dbReference type="InterPro" id="IPR047761">
    <property type="entry name" value="NadS-like"/>
</dbReference>
<dbReference type="EMBL" id="JAVDDT010000006">
    <property type="protein sequence ID" value="MDQ2070156.1"/>
    <property type="molecule type" value="Genomic_DNA"/>
</dbReference>
<dbReference type="PROSITE" id="PS50943">
    <property type="entry name" value="HTH_CROC1"/>
    <property type="match status" value="1"/>
</dbReference>
<evidence type="ECO:0000313" key="6">
    <source>
        <dbReference type="Proteomes" id="UP001239019"/>
    </source>
</evidence>
<dbReference type="PANTHER" id="PTHR36511">
    <property type="entry name" value="MERR FAMILY BACTERIAL REGULATORY PROTEIN"/>
    <property type="match status" value="1"/>
</dbReference>
<evidence type="ECO:0000256" key="3">
    <source>
        <dbReference type="ARBA" id="ARBA00023163"/>
    </source>
</evidence>
<dbReference type="InterPro" id="IPR010982">
    <property type="entry name" value="Lambda_DNA-bd_dom_sf"/>
</dbReference>
<comment type="caution">
    <text evidence="5">The sequence shown here is derived from an EMBL/GenBank/DDBJ whole genome shotgun (WGS) entry which is preliminary data.</text>
</comment>
<sequence>MDEKLFAELTESIRQAGEIRRRKGAVAREHRFDPVDVAAVRRQLKLTQDEFAALIGVPVGTLRNWEQNRRQPRGPALALLHAVRNDPEHVFRALSA</sequence>
<keyword evidence="1" id="KW-0805">Transcription regulation</keyword>
<keyword evidence="3" id="KW-0804">Transcription</keyword>
<dbReference type="PANTHER" id="PTHR36511:SF3">
    <property type="entry name" value="ANTITOXIN HIGA-2"/>
    <property type="match status" value="1"/>
</dbReference>
<name>A0ABU0W835_9GAMM</name>
<dbReference type="InterPro" id="IPR052359">
    <property type="entry name" value="HTH-type_reg/antitoxin"/>
</dbReference>
<keyword evidence="6" id="KW-1185">Reference proteome</keyword>
<keyword evidence="2" id="KW-0238">DNA-binding</keyword>
<evidence type="ECO:0000256" key="1">
    <source>
        <dbReference type="ARBA" id="ARBA00023015"/>
    </source>
</evidence>
<dbReference type="Gene3D" id="1.10.260.40">
    <property type="entry name" value="lambda repressor-like DNA-binding domains"/>
    <property type="match status" value="1"/>
</dbReference>
<evidence type="ECO:0000256" key="2">
    <source>
        <dbReference type="ARBA" id="ARBA00023125"/>
    </source>
</evidence>
<dbReference type="InterPro" id="IPR001387">
    <property type="entry name" value="Cro/C1-type_HTH"/>
</dbReference>
<dbReference type="SMART" id="SM00530">
    <property type="entry name" value="HTH_XRE"/>
    <property type="match status" value="1"/>
</dbReference>
<protein>
    <submittedName>
        <fullName evidence="5">NadS family protein</fullName>
    </submittedName>
</protein>
<organism evidence="5 6">
    <name type="scientific">Natronospira bacteriovora</name>
    <dbReference type="NCBI Taxonomy" id="3069753"/>
    <lineage>
        <taxon>Bacteria</taxon>
        <taxon>Pseudomonadati</taxon>
        <taxon>Pseudomonadota</taxon>
        <taxon>Gammaproteobacteria</taxon>
        <taxon>Natronospirales</taxon>
        <taxon>Natronospiraceae</taxon>
        <taxon>Natronospira</taxon>
    </lineage>
</organism>
<dbReference type="SUPFAM" id="SSF47413">
    <property type="entry name" value="lambda repressor-like DNA-binding domains"/>
    <property type="match status" value="1"/>
</dbReference>
<feature type="domain" description="HTH cro/C1-type" evidence="4">
    <location>
        <begin position="37"/>
        <end position="80"/>
    </location>
</feature>
<dbReference type="Pfam" id="PF01381">
    <property type="entry name" value="HTH_3"/>
    <property type="match status" value="1"/>
</dbReference>
<proteinExistence type="predicted"/>
<evidence type="ECO:0000313" key="5">
    <source>
        <dbReference type="EMBL" id="MDQ2070156.1"/>
    </source>
</evidence>
<dbReference type="Proteomes" id="UP001239019">
    <property type="component" value="Unassembled WGS sequence"/>
</dbReference>
<dbReference type="CDD" id="cd00093">
    <property type="entry name" value="HTH_XRE"/>
    <property type="match status" value="1"/>
</dbReference>
<gene>
    <name evidence="5" type="primary">nadS</name>
    <name evidence="5" type="ORF">RBH19_09730</name>
</gene>
<dbReference type="NCBIfam" id="NF041265">
    <property type="entry name" value="NadS"/>
    <property type="match status" value="1"/>
</dbReference>
<reference evidence="5 6" key="1">
    <citation type="submission" date="2023-08" db="EMBL/GenBank/DDBJ databases">
        <title>Whole-genome sequencing of halo(alkali)philic microorganisms from hypersaline lakes.</title>
        <authorList>
            <person name="Sorokin D.Y."/>
            <person name="Abbas B."/>
            <person name="Merkel A.Y."/>
        </authorList>
    </citation>
    <scope>NUCLEOTIDE SEQUENCE [LARGE SCALE GENOMIC DNA]</scope>
    <source>
        <strain evidence="5 6">AB-CW4</strain>
    </source>
</reference>
<evidence type="ECO:0000259" key="4">
    <source>
        <dbReference type="PROSITE" id="PS50943"/>
    </source>
</evidence>
<dbReference type="RefSeq" id="WP_306728654.1">
    <property type="nucleotide sequence ID" value="NZ_JAVDDT010000006.1"/>
</dbReference>
<accession>A0ABU0W835</accession>